<dbReference type="WBParaSite" id="TCNE_0001785501-mRNA-1">
    <property type="protein sequence ID" value="TCNE_0001785501-mRNA-1"/>
    <property type="gene ID" value="TCNE_0001785501"/>
</dbReference>
<organism evidence="5 6">
    <name type="scientific">Toxocara canis</name>
    <name type="common">Canine roundworm</name>
    <dbReference type="NCBI Taxonomy" id="6265"/>
    <lineage>
        <taxon>Eukaryota</taxon>
        <taxon>Metazoa</taxon>
        <taxon>Ecdysozoa</taxon>
        <taxon>Nematoda</taxon>
        <taxon>Chromadorea</taxon>
        <taxon>Rhabditida</taxon>
        <taxon>Spirurina</taxon>
        <taxon>Ascaridomorpha</taxon>
        <taxon>Ascaridoidea</taxon>
        <taxon>Toxocaridae</taxon>
        <taxon>Toxocara</taxon>
    </lineage>
</organism>
<evidence type="ECO:0000313" key="4">
    <source>
        <dbReference type="EMBL" id="VDM49175.1"/>
    </source>
</evidence>
<dbReference type="InterPro" id="IPR001650">
    <property type="entry name" value="Helicase_C-like"/>
</dbReference>
<dbReference type="GO" id="GO:0005524">
    <property type="term" value="F:ATP binding"/>
    <property type="evidence" value="ECO:0007669"/>
    <property type="project" value="UniProtKB-KW"/>
</dbReference>
<feature type="domain" description="Helicase C-terminal" evidence="3">
    <location>
        <begin position="148"/>
        <end position="316"/>
    </location>
</feature>
<dbReference type="InterPro" id="IPR027417">
    <property type="entry name" value="P-loop_NTPase"/>
</dbReference>
<dbReference type="PANTHER" id="PTHR18934:SF213">
    <property type="entry name" value="3'-5' RNA HELICASE YTHDC2"/>
    <property type="match status" value="1"/>
</dbReference>
<dbReference type="Pfam" id="PF00271">
    <property type="entry name" value="Helicase_C"/>
    <property type="match status" value="1"/>
</dbReference>
<dbReference type="Pfam" id="PF04408">
    <property type="entry name" value="WHD_HA2"/>
    <property type="match status" value="1"/>
</dbReference>
<dbReference type="GO" id="GO:0004386">
    <property type="term" value="F:helicase activity"/>
    <property type="evidence" value="ECO:0007669"/>
    <property type="project" value="TreeGrafter"/>
</dbReference>
<dbReference type="Proteomes" id="UP000050794">
    <property type="component" value="Unassembled WGS sequence"/>
</dbReference>
<dbReference type="Gene3D" id="3.40.50.300">
    <property type="entry name" value="P-loop containing nucleotide triphosphate hydrolases"/>
    <property type="match status" value="1"/>
</dbReference>
<reference evidence="6" key="1">
    <citation type="submission" date="2016-06" db="UniProtKB">
        <authorList>
            <consortium name="WormBaseParasite"/>
        </authorList>
    </citation>
    <scope>IDENTIFICATION</scope>
</reference>
<dbReference type="Gene3D" id="1.20.120.1080">
    <property type="match status" value="1"/>
</dbReference>
<dbReference type="PROSITE" id="PS51194">
    <property type="entry name" value="HELICASE_CTER"/>
    <property type="match status" value="1"/>
</dbReference>
<dbReference type="SUPFAM" id="SSF52540">
    <property type="entry name" value="P-loop containing nucleoside triphosphate hydrolases"/>
    <property type="match status" value="1"/>
</dbReference>
<dbReference type="EMBL" id="UYWY01024868">
    <property type="protein sequence ID" value="VDM49175.1"/>
    <property type="molecule type" value="Genomic_DNA"/>
</dbReference>
<dbReference type="SMART" id="SM00490">
    <property type="entry name" value="HELICc"/>
    <property type="match status" value="1"/>
</dbReference>
<evidence type="ECO:0000256" key="1">
    <source>
        <dbReference type="ARBA" id="ARBA00022741"/>
    </source>
</evidence>
<keyword evidence="5" id="KW-1185">Reference proteome</keyword>
<keyword evidence="2" id="KW-0067">ATP-binding</keyword>
<proteinExistence type="predicted"/>
<dbReference type="AlphaFoldDB" id="A0A183VAT4"/>
<accession>A0A183VAT4</accession>
<dbReference type="GO" id="GO:0003723">
    <property type="term" value="F:RNA binding"/>
    <property type="evidence" value="ECO:0007669"/>
    <property type="project" value="TreeGrafter"/>
</dbReference>
<dbReference type="SMART" id="SM00847">
    <property type="entry name" value="HA2"/>
    <property type="match status" value="1"/>
</dbReference>
<gene>
    <name evidence="4" type="ORF">TCNE_LOCUS17854</name>
</gene>
<name>A0A183VAT4_TOXCA</name>
<evidence type="ECO:0000313" key="5">
    <source>
        <dbReference type="Proteomes" id="UP000050794"/>
    </source>
</evidence>
<evidence type="ECO:0000313" key="6">
    <source>
        <dbReference type="WBParaSite" id="TCNE_0001785501-mRNA-1"/>
    </source>
</evidence>
<evidence type="ECO:0000259" key="3">
    <source>
        <dbReference type="PROSITE" id="PS51194"/>
    </source>
</evidence>
<dbReference type="Pfam" id="PF07717">
    <property type="entry name" value="OB_NTP_bind"/>
    <property type="match status" value="1"/>
</dbReference>
<dbReference type="PANTHER" id="PTHR18934">
    <property type="entry name" value="ATP-DEPENDENT RNA HELICASE"/>
    <property type="match status" value="1"/>
</dbReference>
<dbReference type="InterPro" id="IPR048333">
    <property type="entry name" value="HA2_WH"/>
</dbReference>
<dbReference type="InterPro" id="IPR011709">
    <property type="entry name" value="DEAD-box_helicase_OB_fold"/>
</dbReference>
<keyword evidence="1" id="KW-0547">Nucleotide-binding</keyword>
<dbReference type="Pfam" id="PF21010">
    <property type="entry name" value="HA2_C"/>
    <property type="match status" value="1"/>
</dbReference>
<protein>
    <submittedName>
        <fullName evidence="6">Helicase C-terminal domain-containing protein</fullName>
    </submittedName>
</protein>
<sequence length="698" mass="79151">MMGRGEFIFDYPLRFALDLKFGPDSRPTTFVVDLLMLAHHQQQELVAPLSSLPNRPPSFDPTYIDVLRRAKLDSITLIEPKNKFPFTSAILVAGKLALASQMYPWGKEEGKGWRNWERRWRMEMVVVGTYSEYLNCGGQQWTDGVDPDLTVAVIKYCMDSPVNGSILVFLPGYEDILTIRESVMTELESCSKRPVVFTLHSQMNSQDQQKVFDPVPMGCRKVILSTNIAEASLTIDDVVFVVDCGKVKELKMAWIAKSNAEQRAGRAGRCRAGYCFRLYSVDDHERMNPTQARELSVAEMKRAAIHDVCLHAKMFAPENISVKKFLSLAPEPPSPQDVEWSLEFLEQLGALYSDRSTNATTFDGRSPLYGRERREPELTELGRHIAQLPLEPQLARLLLFGIALKCFNPVVTLVAALSHRDPFILPLGDERAAALAARDEFGRCDYSDHLMLLRAFNAYCRTAQGQRQWQFCKTKFLSPNTMKMIAGIRRQLLIELRRLRMLPANCHAFDDPDLNRYSSSWPMVQAAIVAGSYPGIGFVRAGNKLRKIRTSTESSATLHPGCIIKRQVLAPSRRSETINQYTTRREDEEPIIEYLAFQELSKIDEGLTLRTVTVVPPLSVVLFAGAIRLKKETIEQFGVGKEISFDDAYISRDEEKESAISDEGDYFLEMEPWLAFKGKYRVTFLIIRYCPNSQKSCC</sequence>
<evidence type="ECO:0000256" key="2">
    <source>
        <dbReference type="ARBA" id="ARBA00022840"/>
    </source>
</evidence>
<dbReference type="InterPro" id="IPR007502">
    <property type="entry name" value="Helicase-assoc_dom"/>
</dbReference>
<dbReference type="CDD" id="cd18791">
    <property type="entry name" value="SF2_C_RHA"/>
    <property type="match status" value="1"/>
</dbReference>
<reference evidence="4 5" key="2">
    <citation type="submission" date="2018-11" db="EMBL/GenBank/DDBJ databases">
        <authorList>
            <consortium name="Pathogen Informatics"/>
        </authorList>
    </citation>
    <scope>NUCLEOTIDE SEQUENCE [LARGE SCALE GENOMIC DNA]</scope>
</reference>